<dbReference type="EMBL" id="LT671858">
    <property type="protein sequence ID" value="SIM60118.1"/>
    <property type="molecule type" value="Genomic_DNA"/>
</dbReference>
<sequence>MTQIISVRIDDSLYEELKRLNVNLSEVIRKSLEEEVSSIQREILVKKIRDLSERFRNESPSDFLMVNKNAKRDK</sequence>
<dbReference type="RefSeq" id="WP_148689744.1">
    <property type="nucleotide sequence ID" value="NZ_LT671858.1"/>
</dbReference>
<dbReference type="GeneID" id="41588234"/>
<dbReference type="Proteomes" id="UP000195607">
    <property type="component" value="Chromosome I"/>
</dbReference>
<dbReference type="AlphaFoldDB" id="A0A1N5UIL8"/>
<protein>
    <submittedName>
        <fullName evidence="2">VapB antitoxin</fullName>
    </submittedName>
</protein>
<evidence type="ECO:0000313" key="3">
    <source>
        <dbReference type="Proteomes" id="UP000195607"/>
    </source>
</evidence>
<evidence type="ECO:0000313" key="2">
    <source>
        <dbReference type="EMBL" id="SIM60118.1"/>
    </source>
</evidence>
<keyword evidence="1" id="KW-1277">Toxin-antitoxin system</keyword>
<proteinExistence type="predicted"/>
<name>A0A1N5UIL8_9ARCH</name>
<reference evidence="2 3" key="1">
    <citation type="submission" date="2016-04" db="EMBL/GenBank/DDBJ databases">
        <authorList>
            <person name="Evans L.H."/>
            <person name="Alamgir A."/>
            <person name="Owens N."/>
            <person name="Weber N.D."/>
            <person name="Virtaneva K."/>
            <person name="Barbian K."/>
            <person name="Babar A."/>
            <person name="Rosenke K."/>
        </authorList>
    </citation>
    <scope>NUCLEOTIDE SEQUENCE [LARGE SCALE GENOMIC DNA]</scope>
    <source>
        <strain evidence="3">S5(T) (JCM 30642 \VKM B-2941)</strain>
    </source>
</reference>
<dbReference type="InterPro" id="IPR009956">
    <property type="entry name" value="Post-segregation_anti-tox_CcdA"/>
</dbReference>
<dbReference type="Pfam" id="PF07362">
    <property type="entry name" value="CcdA"/>
    <property type="match status" value="1"/>
</dbReference>
<gene>
    <name evidence="2" type="ORF">CSP5_0966</name>
</gene>
<accession>A0A1N5UIL8</accession>
<organism evidence="2 3">
    <name type="scientific">Cuniculiplasma divulgatum</name>
    <dbReference type="NCBI Taxonomy" id="1673428"/>
    <lineage>
        <taxon>Archaea</taxon>
        <taxon>Methanobacteriati</taxon>
        <taxon>Thermoplasmatota</taxon>
        <taxon>Thermoplasmata</taxon>
        <taxon>Thermoplasmatales</taxon>
        <taxon>Cuniculiplasmataceae</taxon>
        <taxon>Cuniculiplasma</taxon>
    </lineage>
</organism>
<evidence type="ECO:0000256" key="1">
    <source>
        <dbReference type="ARBA" id="ARBA00022649"/>
    </source>
</evidence>